<organism evidence="1 2">
    <name type="scientific">Actinophytocola xinjiangensis</name>
    <dbReference type="NCBI Taxonomy" id="485602"/>
    <lineage>
        <taxon>Bacteria</taxon>
        <taxon>Bacillati</taxon>
        <taxon>Actinomycetota</taxon>
        <taxon>Actinomycetes</taxon>
        <taxon>Pseudonocardiales</taxon>
        <taxon>Pseudonocardiaceae</taxon>
    </lineage>
</organism>
<sequence length="115" mass="12430">MILHICVDGDWRPGAAYRPASLDSQGFVHCSDLGTAHLPANRLFAGRTDLVLLCIDPEKLTSPLRWEEGDPPDPAGIRFPHVYGEINPEAVVATHAFPPAPDGTFHLPAVLAERG</sequence>
<dbReference type="AlphaFoldDB" id="A0A7Z0WFW4"/>
<reference evidence="1 2" key="1">
    <citation type="submission" date="2016-12" db="EMBL/GenBank/DDBJ databases">
        <title>The draft genome sequence of Actinophytocola xinjiangensis.</title>
        <authorList>
            <person name="Wang W."/>
            <person name="Yuan L."/>
        </authorList>
    </citation>
    <scope>NUCLEOTIDE SEQUENCE [LARGE SCALE GENOMIC DNA]</scope>
    <source>
        <strain evidence="1 2">CGMCC 4.4663</strain>
    </source>
</reference>
<accession>A0A7Z0WFW4</accession>
<dbReference type="GO" id="GO:0016740">
    <property type="term" value="F:transferase activity"/>
    <property type="evidence" value="ECO:0007669"/>
    <property type="project" value="UniProtKB-KW"/>
</dbReference>
<keyword evidence="1" id="KW-0808">Transferase</keyword>
<gene>
    <name evidence="1" type="ORF">BLA60_32555</name>
</gene>
<protein>
    <submittedName>
        <fullName evidence="1">Glutathione S-transferase</fullName>
    </submittedName>
</protein>
<dbReference type="PANTHER" id="PTHR34129">
    <property type="entry name" value="BLR1139 PROTEIN"/>
    <property type="match status" value="1"/>
</dbReference>
<dbReference type="EMBL" id="MSIF01000022">
    <property type="protein sequence ID" value="OLF06363.1"/>
    <property type="molecule type" value="Genomic_DNA"/>
</dbReference>
<evidence type="ECO:0000313" key="2">
    <source>
        <dbReference type="Proteomes" id="UP000185696"/>
    </source>
</evidence>
<name>A0A7Z0WFW4_9PSEU</name>
<dbReference type="Gene3D" id="3.20.170.20">
    <property type="entry name" value="Protein of unknown function DUF952"/>
    <property type="match status" value="1"/>
</dbReference>
<dbReference type="InterPro" id="IPR009297">
    <property type="entry name" value="DUF952"/>
</dbReference>
<proteinExistence type="predicted"/>
<dbReference type="PANTHER" id="PTHR34129:SF1">
    <property type="entry name" value="DUF952 DOMAIN-CONTAINING PROTEIN"/>
    <property type="match status" value="1"/>
</dbReference>
<comment type="caution">
    <text evidence="1">The sequence shown here is derived from an EMBL/GenBank/DDBJ whole genome shotgun (WGS) entry which is preliminary data.</text>
</comment>
<dbReference type="OrthoDB" id="5638018at2"/>
<keyword evidence="2" id="KW-1185">Reference proteome</keyword>
<dbReference type="Proteomes" id="UP000185696">
    <property type="component" value="Unassembled WGS sequence"/>
</dbReference>
<dbReference type="Pfam" id="PF06108">
    <property type="entry name" value="DUF952"/>
    <property type="match status" value="1"/>
</dbReference>
<evidence type="ECO:0000313" key="1">
    <source>
        <dbReference type="EMBL" id="OLF06363.1"/>
    </source>
</evidence>
<dbReference type="RefSeq" id="WP_075136865.1">
    <property type="nucleotide sequence ID" value="NZ_MSIF01000022.1"/>
</dbReference>
<dbReference type="SUPFAM" id="SSF56399">
    <property type="entry name" value="ADP-ribosylation"/>
    <property type="match status" value="1"/>
</dbReference>